<evidence type="ECO:0000259" key="2">
    <source>
        <dbReference type="Pfam" id="PF16640"/>
    </source>
</evidence>
<reference evidence="4" key="1">
    <citation type="journal article" date="2019" name="Int. J. Syst. Evol. Microbiol.">
        <title>The Global Catalogue of Microorganisms (GCM) 10K type strain sequencing project: providing services to taxonomists for standard genome sequencing and annotation.</title>
        <authorList>
            <consortium name="The Broad Institute Genomics Platform"/>
            <consortium name="The Broad Institute Genome Sequencing Center for Infectious Disease"/>
            <person name="Wu L."/>
            <person name="Ma J."/>
        </authorList>
    </citation>
    <scope>NUCLEOTIDE SEQUENCE [LARGE SCALE GENOMIC DNA]</scope>
    <source>
        <strain evidence="4">JCM 15589</strain>
    </source>
</reference>
<accession>A0ABP4V565</accession>
<evidence type="ECO:0000313" key="4">
    <source>
        <dbReference type="Proteomes" id="UP001501138"/>
    </source>
</evidence>
<feature type="domain" description="Bacterial Ig-like" evidence="2">
    <location>
        <begin position="333"/>
        <end position="417"/>
    </location>
</feature>
<keyword evidence="1" id="KW-0732">Signal</keyword>
<dbReference type="InterPro" id="IPR032109">
    <property type="entry name" value="Big_3_5"/>
</dbReference>
<dbReference type="Gene3D" id="2.60.40.10">
    <property type="entry name" value="Immunoglobulins"/>
    <property type="match status" value="1"/>
</dbReference>
<evidence type="ECO:0000313" key="3">
    <source>
        <dbReference type="EMBL" id="GAA1718099.1"/>
    </source>
</evidence>
<dbReference type="InterPro" id="IPR013783">
    <property type="entry name" value="Ig-like_fold"/>
</dbReference>
<organism evidence="3 4">
    <name type="scientific">Isoptericola hypogeus</name>
    <dbReference type="NCBI Taxonomy" id="300179"/>
    <lineage>
        <taxon>Bacteria</taxon>
        <taxon>Bacillati</taxon>
        <taxon>Actinomycetota</taxon>
        <taxon>Actinomycetes</taxon>
        <taxon>Micrococcales</taxon>
        <taxon>Promicromonosporaceae</taxon>
        <taxon>Isoptericola</taxon>
    </lineage>
</organism>
<dbReference type="Proteomes" id="UP001501138">
    <property type="component" value="Unassembled WGS sequence"/>
</dbReference>
<feature type="signal peptide" evidence="1">
    <location>
        <begin position="1"/>
        <end position="37"/>
    </location>
</feature>
<dbReference type="EMBL" id="BAAAPM010000003">
    <property type="protein sequence ID" value="GAA1718099.1"/>
    <property type="molecule type" value="Genomic_DNA"/>
</dbReference>
<gene>
    <name evidence="3" type="ORF">GCM10009809_12490</name>
</gene>
<keyword evidence="4" id="KW-1185">Reference proteome</keyword>
<name>A0ABP4V565_9MICO</name>
<proteinExistence type="predicted"/>
<comment type="caution">
    <text evidence="3">The sequence shown here is derived from an EMBL/GenBank/DDBJ whole genome shotgun (WGS) entry which is preliminary data.</text>
</comment>
<feature type="chain" id="PRO_5047004433" description="Bacterial Ig-like domain-containing protein" evidence="1">
    <location>
        <begin position="38"/>
        <end position="534"/>
    </location>
</feature>
<sequence>MQADVGVRRWVAAVGAMLALALALTGLTVVPSSAAEAADSTVIAPGDQRWWTGQDIALEVSVTRDGSPGTGYVGWLEDGRGALLRHVALVDGRATVVIPSRYFSVGTHVIEARHLDTSSGVDPQTGQWPYYSTDSVTIEVAEPARPVLDATSWYYGEEHQLRFDVTGTDQPREGTVTASFDDAERSAPLVDGVATFALDGTEVSGGENLRFTHTSASGARVSAWSFQVMAESKPITLEADVPAVARYGSDVVVPIRVTSPLGTPTGRVFVERDETLASGVLVGGKATLKFPASRLPFGKGHVAVRFNGLPGYEQKGRSFAVDVRPRATSVAVSTPKAWTYGKSRRVSVTVSSPSGTPSGRVELWRGGSKLRSATLTRGKASLPVSGTRVPSGRQSLVVKYVGPSTYARSQRAWTQKVVQARPVVTFRMERTSFPSSWRSTRSVAATVTVRTPGLPERGRLCIWSRNPVNFHGRWSECWTNWSWKVTDGKRTIRVPGRLLQGNEGRSFLKLQYFPRNGNVRTVFSPTITLRHNAP</sequence>
<evidence type="ECO:0000256" key="1">
    <source>
        <dbReference type="SAM" id="SignalP"/>
    </source>
</evidence>
<dbReference type="Pfam" id="PF16640">
    <property type="entry name" value="Big_3_5"/>
    <property type="match status" value="1"/>
</dbReference>
<protein>
    <recommendedName>
        <fullName evidence="2">Bacterial Ig-like domain-containing protein</fullName>
    </recommendedName>
</protein>